<evidence type="ECO:0000313" key="2">
    <source>
        <dbReference type="EMBL" id="ADE14805.1"/>
    </source>
</evidence>
<dbReference type="Pfam" id="PF11431">
    <property type="entry name" value="Transport_MerF"/>
    <property type="match status" value="1"/>
</dbReference>
<dbReference type="STRING" id="472759.Nhal_1677"/>
<accession>D5C2E6</accession>
<name>D5C2E6_NITHN</name>
<dbReference type="Gene3D" id="1.10.287.910">
    <property type="entry name" value="bacterial mercury transporter, merf"/>
    <property type="match status" value="1"/>
</dbReference>
<keyword evidence="1" id="KW-0472">Membrane</keyword>
<dbReference type="HOGENOM" id="CLU_185260_1_0_6"/>
<feature type="transmembrane region" description="Helical" evidence="1">
    <location>
        <begin position="44"/>
        <end position="62"/>
    </location>
</feature>
<keyword evidence="1" id="KW-0812">Transmembrane</keyword>
<dbReference type="eggNOG" id="ENOG5032YSQ">
    <property type="taxonomic scope" value="Bacteria"/>
</dbReference>
<evidence type="ECO:0008006" key="4">
    <source>
        <dbReference type="Google" id="ProtNLM"/>
    </source>
</evidence>
<dbReference type="Proteomes" id="UP000001844">
    <property type="component" value="Chromosome"/>
</dbReference>
<dbReference type="AlphaFoldDB" id="D5C2E6"/>
<dbReference type="GO" id="GO:0016020">
    <property type="term" value="C:membrane"/>
    <property type="evidence" value="ECO:0007669"/>
    <property type="project" value="InterPro"/>
</dbReference>
<sequence>MNNRQLLRTGIIGSIIAAICCFTPVLVLLLGALGLAAWVGWLDYVLFPALAFFLGLTAYAFWRQRRSAAECCEPENSTPRKSP</sequence>
<proteinExistence type="predicted"/>
<protein>
    <recommendedName>
        <fullName evidence="4">Mercury resistance system transport protein MerF</fullName>
    </recommendedName>
</protein>
<gene>
    <name evidence="2" type="ordered locus">Nhal_1677</name>
</gene>
<keyword evidence="1" id="KW-1133">Transmembrane helix</keyword>
<organism evidence="2 3">
    <name type="scientific">Nitrosococcus halophilus (strain Nc4)</name>
    <dbReference type="NCBI Taxonomy" id="472759"/>
    <lineage>
        <taxon>Bacteria</taxon>
        <taxon>Pseudomonadati</taxon>
        <taxon>Pseudomonadota</taxon>
        <taxon>Gammaproteobacteria</taxon>
        <taxon>Chromatiales</taxon>
        <taxon>Chromatiaceae</taxon>
        <taxon>Nitrosococcus</taxon>
    </lineage>
</organism>
<dbReference type="OrthoDB" id="574313at2"/>
<dbReference type="KEGG" id="nhl:Nhal_1677"/>
<dbReference type="InterPro" id="IPR021091">
    <property type="entry name" value="Mercury_ion_transport_MerF"/>
</dbReference>
<evidence type="ECO:0000256" key="1">
    <source>
        <dbReference type="SAM" id="Phobius"/>
    </source>
</evidence>
<dbReference type="RefSeq" id="WP_013032692.1">
    <property type="nucleotide sequence ID" value="NC_013960.1"/>
</dbReference>
<keyword evidence="3" id="KW-1185">Reference proteome</keyword>
<dbReference type="NCBIfam" id="NF033565">
    <property type="entry name" value="trans_MerF"/>
    <property type="match status" value="1"/>
</dbReference>
<dbReference type="EMBL" id="CP001798">
    <property type="protein sequence ID" value="ADE14805.1"/>
    <property type="molecule type" value="Genomic_DNA"/>
</dbReference>
<reference evidence="3" key="1">
    <citation type="submission" date="2010-04" db="EMBL/GenBank/DDBJ databases">
        <title>Complete genome sequence of Nitrosococcus halophilus Nc4, a salt-adapted, aerobic obligate ammonia-oxidizing sulfur purple bacterium.</title>
        <authorList>
            <consortium name="US DOE Joint Genome Institute"/>
            <person name="Campbell M.A."/>
            <person name="Malfatti S.A."/>
            <person name="Chain P.S.G."/>
            <person name="Heidelberg J.F."/>
            <person name="Ward B.B."/>
            <person name="Klotz M.G."/>
        </authorList>
    </citation>
    <scope>NUCLEOTIDE SEQUENCE [LARGE SCALE GENOMIC DNA]</scope>
    <source>
        <strain evidence="3">Nc4</strain>
    </source>
</reference>
<feature type="transmembrane region" description="Helical" evidence="1">
    <location>
        <begin position="12"/>
        <end position="38"/>
    </location>
</feature>
<evidence type="ECO:0000313" key="3">
    <source>
        <dbReference type="Proteomes" id="UP000001844"/>
    </source>
</evidence>